<organism evidence="2 3">
    <name type="scientific">Flavobacterium johnsoniae (strain ATCC 17061 / DSM 2064 / JCM 8514 / BCRC 14874 / CCUG 350202 / NBRC 14942 / NCIMB 11054 / UW101)</name>
    <name type="common">Cytophaga johnsonae</name>
    <dbReference type="NCBI Taxonomy" id="376686"/>
    <lineage>
        <taxon>Bacteria</taxon>
        <taxon>Pseudomonadati</taxon>
        <taxon>Bacteroidota</taxon>
        <taxon>Flavobacteriia</taxon>
        <taxon>Flavobacteriales</taxon>
        <taxon>Flavobacteriaceae</taxon>
        <taxon>Flavobacterium</taxon>
    </lineage>
</organism>
<dbReference type="STRING" id="376686.Fjoh_4850"/>
<name>A5FAC8_FLAJ1</name>
<feature type="transmembrane region" description="Helical" evidence="1">
    <location>
        <begin position="125"/>
        <end position="147"/>
    </location>
</feature>
<feature type="transmembrane region" description="Helical" evidence="1">
    <location>
        <begin position="34"/>
        <end position="60"/>
    </location>
</feature>
<protein>
    <recommendedName>
        <fullName evidence="4">DUF4407 domain-containing protein</fullName>
    </recommendedName>
</protein>
<evidence type="ECO:0000256" key="1">
    <source>
        <dbReference type="SAM" id="Phobius"/>
    </source>
</evidence>
<evidence type="ECO:0000313" key="3">
    <source>
        <dbReference type="Proteomes" id="UP000006694"/>
    </source>
</evidence>
<dbReference type="GeneID" id="31767781"/>
<dbReference type="eggNOG" id="ENOG5030Z0D">
    <property type="taxonomic scope" value="Bacteria"/>
</dbReference>
<dbReference type="HOGENOM" id="CLU_529712_0_0_10"/>
<feature type="transmembrane region" description="Helical" evidence="1">
    <location>
        <begin position="72"/>
        <end position="94"/>
    </location>
</feature>
<accession>A5FAC8</accession>
<feature type="transmembrane region" description="Helical" evidence="1">
    <location>
        <begin position="328"/>
        <end position="346"/>
    </location>
</feature>
<evidence type="ECO:0008006" key="4">
    <source>
        <dbReference type="Google" id="ProtNLM"/>
    </source>
</evidence>
<keyword evidence="1" id="KW-1133">Transmembrane helix</keyword>
<dbReference type="OrthoDB" id="639894at2"/>
<dbReference type="InterPro" id="IPR025519">
    <property type="entry name" value="DUF4407"/>
</dbReference>
<evidence type="ECO:0000313" key="2">
    <source>
        <dbReference type="EMBL" id="ABQ07849.1"/>
    </source>
</evidence>
<keyword evidence="1" id="KW-0812">Transmembrane</keyword>
<dbReference type="Proteomes" id="UP000006694">
    <property type="component" value="Chromosome"/>
</dbReference>
<proteinExistence type="predicted"/>
<reference evidence="2 3" key="1">
    <citation type="journal article" date="2009" name="Appl. Environ. Microbiol.">
        <title>Novel features of the polysaccharide-digesting gliding bacterium Flavobacterium johnsoniae as revealed by genome sequence analysis.</title>
        <authorList>
            <person name="McBride M.J."/>
            <person name="Xie G."/>
            <person name="Martens E.C."/>
            <person name="Lapidus A."/>
            <person name="Henrissat B."/>
            <person name="Rhodes R.G."/>
            <person name="Goltsman E."/>
            <person name="Wang W."/>
            <person name="Xu J."/>
            <person name="Hunnicutt D.W."/>
            <person name="Staroscik A.M."/>
            <person name="Hoover T.R."/>
            <person name="Cheng Y.Q."/>
            <person name="Stein J.L."/>
        </authorList>
    </citation>
    <scope>NUCLEOTIDE SEQUENCE [LARGE SCALE GENOMIC DNA]</scope>
    <source>
        <strain evidence="3">ATCC 17061 / DSM 2064 / JCM 8514 / BCRC 14874 / CCUG 350202 / NBRC 14942 / NCIMB 11054 / UW101</strain>
    </source>
</reference>
<dbReference type="RefSeq" id="WP_012026815.1">
    <property type="nucleotide sequence ID" value="NC_009441.1"/>
</dbReference>
<dbReference type="AlphaFoldDB" id="A5FAC8"/>
<dbReference type="KEGG" id="fjo:Fjoh_4850"/>
<sequence length="514" mass="60165">MNKAVNEIRLFLFTCSGEDNYILKRCNKRIQTRFALLGFFVLLIFIGCFFSATFFIISLFNGAHFFGITIGFIWGAVVVNMYLLLLHTISPAIIPLSSKRKKSKNSNNNVEINTNQNSFVNLSMILRIGFMTLLAIIIAQPLSVYLLSHSVQNDIEKHKISERIKLYTLTNSQLIKEELINRKEFNNKVISQLNYAETKSLQNQIGIINSKIKTDSLFVINTIKKLTQFNKIDRKFSLSNKEELQKIKILNDLENLLANELTSDKNFIIDINSIAIGGSLKSDFDNFKNNLNTLVTNKIDNYNSLNNLLNKSNFYVKTIQLLFTGNPISWIITVIVCLVFVFPIYSKYKARNLCSRIFKTNERNERDIVKLREELIKTTDFNWLESKIKSVNINSINTSDYYFQRMLIEHRIILEEYENSKKVFTKILSHNISSFNKESLKRLRPLLDKLKHFNFQKYSVIERSINKEYTDEEMRKYEYWLDSPFRTKMRLITKISNNEKGLLDFLYDQKPEND</sequence>
<keyword evidence="3" id="KW-1185">Reference proteome</keyword>
<keyword evidence="1" id="KW-0472">Membrane</keyword>
<gene>
    <name evidence="2" type="ordered locus">Fjoh_4850</name>
</gene>
<dbReference type="Pfam" id="PF14362">
    <property type="entry name" value="DUF4407"/>
    <property type="match status" value="1"/>
</dbReference>
<dbReference type="EMBL" id="CP000685">
    <property type="protein sequence ID" value="ABQ07849.1"/>
    <property type="molecule type" value="Genomic_DNA"/>
</dbReference>